<dbReference type="PANTHER" id="PTHR42939">
    <property type="entry name" value="ABC TRANSPORTER ATP-BINDING PROTEIN ALBC-RELATED"/>
    <property type="match status" value="1"/>
</dbReference>
<keyword evidence="2" id="KW-0547">Nucleotide-binding</keyword>
<dbReference type="SMART" id="SM00382">
    <property type="entry name" value="AAA"/>
    <property type="match status" value="1"/>
</dbReference>
<evidence type="ECO:0000313" key="5">
    <source>
        <dbReference type="EMBL" id="MBO8446876.1"/>
    </source>
</evidence>
<evidence type="ECO:0000256" key="3">
    <source>
        <dbReference type="ARBA" id="ARBA00022840"/>
    </source>
</evidence>
<evidence type="ECO:0000256" key="2">
    <source>
        <dbReference type="ARBA" id="ARBA00022741"/>
    </source>
</evidence>
<dbReference type="GO" id="GO:0005524">
    <property type="term" value="F:ATP binding"/>
    <property type="evidence" value="ECO:0007669"/>
    <property type="project" value="UniProtKB-KW"/>
</dbReference>
<sequence>MIRIENLVKKFGKNVAVDINGLEVAEGEVAGLVGNNGAGKTTLLRLILDLYKADAGRVLVSGNNVAINEEWKKHTGSFIDSSFLIDFLTPEEYFHFIGDCYGLPKDEVDRRLERFAGLMNGEILGKGKILRSLSAGNRQKTGIIGAMLAAPSLLILDEPFNFLDPSSQMELVRLLQEESRQQGTTMILSSHNLDNIGECSTRILLMEQGKILYDLANNDSAALEQVKTYFAGQRQSGGNSSYDMRQTIK</sequence>
<dbReference type="CDD" id="cd03230">
    <property type="entry name" value="ABC_DR_subfamily_A"/>
    <property type="match status" value="1"/>
</dbReference>
<proteinExistence type="predicted"/>
<evidence type="ECO:0000259" key="4">
    <source>
        <dbReference type="PROSITE" id="PS50893"/>
    </source>
</evidence>
<keyword evidence="3 5" id="KW-0067">ATP-binding</keyword>
<reference evidence="5" key="2">
    <citation type="journal article" date="2021" name="PeerJ">
        <title>Extensive microbial diversity within the chicken gut microbiome revealed by metagenomics and culture.</title>
        <authorList>
            <person name="Gilroy R."/>
            <person name="Ravi A."/>
            <person name="Getino M."/>
            <person name="Pursley I."/>
            <person name="Horton D.L."/>
            <person name="Alikhan N.F."/>
            <person name="Baker D."/>
            <person name="Gharbi K."/>
            <person name="Hall N."/>
            <person name="Watson M."/>
            <person name="Adriaenssens E.M."/>
            <person name="Foster-Nyarko E."/>
            <person name="Jarju S."/>
            <person name="Secka A."/>
            <person name="Antonio M."/>
            <person name="Oren A."/>
            <person name="Chaudhuri R.R."/>
            <person name="La Ragione R."/>
            <person name="Hildebrand F."/>
            <person name="Pallen M.J."/>
        </authorList>
    </citation>
    <scope>NUCLEOTIDE SEQUENCE</scope>
    <source>
        <strain evidence="5">D3-1215</strain>
    </source>
</reference>
<dbReference type="SUPFAM" id="SSF52540">
    <property type="entry name" value="P-loop containing nucleoside triphosphate hydrolases"/>
    <property type="match status" value="1"/>
</dbReference>
<organism evidence="5 6">
    <name type="scientific">Candidatus Enterocola intestinipullorum</name>
    <dbReference type="NCBI Taxonomy" id="2840783"/>
    <lineage>
        <taxon>Bacteria</taxon>
        <taxon>Pseudomonadati</taxon>
        <taxon>Bacteroidota</taxon>
        <taxon>Bacteroidia</taxon>
        <taxon>Bacteroidales</taxon>
        <taxon>Candidatus Enterocola</taxon>
    </lineage>
</organism>
<dbReference type="GO" id="GO:0016887">
    <property type="term" value="F:ATP hydrolysis activity"/>
    <property type="evidence" value="ECO:0007669"/>
    <property type="project" value="InterPro"/>
</dbReference>
<gene>
    <name evidence="5" type="ORF">IAC32_03925</name>
</gene>
<dbReference type="Proteomes" id="UP000823637">
    <property type="component" value="Unassembled WGS sequence"/>
</dbReference>
<dbReference type="InterPro" id="IPR003439">
    <property type="entry name" value="ABC_transporter-like_ATP-bd"/>
</dbReference>
<dbReference type="PROSITE" id="PS50893">
    <property type="entry name" value="ABC_TRANSPORTER_2"/>
    <property type="match status" value="1"/>
</dbReference>
<feature type="domain" description="ABC transporter" evidence="4">
    <location>
        <begin position="2"/>
        <end position="233"/>
    </location>
</feature>
<accession>A0A9D9EHV1</accession>
<dbReference type="Pfam" id="PF00005">
    <property type="entry name" value="ABC_tran"/>
    <property type="match status" value="1"/>
</dbReference>
<dbReference type="EMBL" id="JADIMR010000054">
    <property type="protein sequence ID" value="MBO8446876.1"/>
    <property type="molecule type" value="Genomic_DNA"/>
</dbReference>
<reference evidence="5" key="1">
    <citation type="submission" date="2020-10" db="EMBL/GenBank/DDBJ databases">
        <authorList>
            <person name="Gilroy R."/>
        </authorList>
    </citation>
    <scope>NUCLEOTIDE SEQUENCE</scope>
    <source>
        <strain evidence="5">D3-1215</strain>
    </source>
</reference>
<evidence type="ECO:0000313" key="6">
    <source>
        <dbReference type="Proteomes" id="UP000823637"/>
    </source>
</evidence>
<dbReference type="AlphaFoldDB" id="A0A9D9EHV1"/>
<keyword evidence="1" id="KW-0813">Transport</keyword>
<dbReference type="InterPro" id="IPR027417">
    <property type="entry name" value="P-loop_NTPase"/>
</dbReference>
<dbReference type="InterPro" id="IPR003593">
    <property type="entry name" value="AAA+_ATPase"/>
</dbReference>
<name>A0A9D9EHV1_9BACT</name>
<dbReference type="PANTHER" id="PTHR42939:SF1">
    <property type="entry name" value="ABC TRANSPORTER ATP-BINDING PROTEIN ALBC-RELATED"/>
    <property type="match status" value="1"/>
</dbReference>
<evidence type="ECO:0000256" key="1">
    <source>
        <dbReference type="ARBA" id="ARBA00022448"/>
    </source>
</evidence>
<protein>
    <submittedName>
        <fullName evidence="5">ABC transporter ATP-binding protein</fullName>
    </submittedName>
</protein>
<comment type="caution">
    <text evidence="5">The sequence shown here is derived from an EMBL/GenBank/DDBJ whole genome shotgun (WGS) entry which is preliminary data.</text>
</comment>
<dbReference type="InterPro" id="IPR051782">
    <property type="entry name" value="ABC_Transporter_VariousFunc"/>
</dbReference>
<dbReference type="Gene3D" id="3.40.50.300">
    <property type="entry name" value="P-loop containing nucleotide triphosphate hydrolases"/>
    <property type="match status" value="1"/>
</dbReference>